<evidence type="ECO:0000313" key="2">
    <source>
        <dbReference type="EMBL" id="GAA1975090.1"/>
    </source>
</evidence>
<dbReference type="Pfam" id="PF13738">
    <property type="entry name" value="Pyr_redox_3"/>
    <property type="match status" value="1"/>
</dbReference>
<protein>
    <submittedName>
        <fullName evidence="2">NAD(P)/FAD-dependent oxidoreductase</fullName>
    </submittedName>
</protein>
<proteinExistence type="predicted"/>
<keyword evidence="3" id="KW-1185">Reference proteome</keyword>
<dbReference type="RefSeq" id="WP_344058193.1">
    <property type="nucleotide sequence ID" value="NZ_BAAAOH010000001.1"/>
</dbReference>
<dbReference type="Proteomes" id="UP001500326">
    <property type="component" value="Unassembled WGS sequence"/>
</dbReference>
<dbReference type="InterPro" id="IPR036188">
    <property type="entry name" value="FAD/NAD-bd_sf"/>
</dbReference>
<reference evidence="2 3" key="1">
    <citation type="journal article" date="2019" name="Int. J. Syst. Evol. Microbiol.">
        <title>The Global Catalogue of Microorganisms (GCM) 10K type strain sequencing project: providing services to taxonomists for standard genome sequencing and annotation.</title>
        <authorList>
            <consortium name="The Broad Institute Genomics Platform"/>
            <consortium name="The Broad Institute Genome Sequencing Center for Infectious Disease"/>
            <person name="Wu L."/>
            <person name="Ma J."/>
        </authorList>
    </citation>
    <scope>NUCLEOTIDE SEQUENCE [LARGE SCALE GENOMIC DNA]</scope>
    <source>
        <strain evidence="2 3">JCM 14902</strain>
    </source>
</reference>
<gene>
    <name evidence="2" type="ORF">GCM10009777_04950</name>
</gene>
<dbReference type="SUPFAM" id="SSF51905">
    <property type="entry name" value="FAD/NAD(P)-binding domain"/>
    <property type="match status" value="2"/>
</dbReference>
<dbReference type="EMBL" id="BAAAOH010000001">
    <property type="protein sequence ID" value="GAA1975090.1"/>
    <property type="molecule type" value="Genomic_DNA"/>
</dbReference>
<organism evidence="2 3">
    <name type="scientific">Microbacterium pumilum</name>
    <dbReference type="NCBI Taxonomy" id="344165"/>
    <lineage>
        <taxon>Bacteria</taxon>
        <taxon>Bacillati</taxon>
        <taxon>Actinomycetota</taxon>
        <taxon>Actinomycetes</taxon>
        <taxon>Micrococcales</taxon>
        <taxon>Microbacteriaceae</taxon>
        <taxon>Microbacterium</taxon>
    </lineage>
</organism>
<dbReference type="PANTHER" id="PTHR43539:SF78">
    <property type="entry name" value="FLAVIN-CONTAINING MONOOXYGENASE"/>
    <property type="match status" value="1"/>
</dbReference>
<dbReference type="Gene3D" id="3.50.50.60">
    <property type="entry name" value="FAD/NAD(P)-binding domain"/>
    <property type="match status" value="1"/>
</dbReference>
<dbReference type="PRINTS" id="PR00411">
    <property type="entry name" value="PNDRDTASEI"/>
</dbReference>
<accession>A0ABN2RVE2</accession>
<comment type="caution">
    <text evidence="2">The sequence shown here is derived from an EMBL/GenBank/DDBJ whole genome shotgun (WGS) entry which is preliminary data.</text>
</comment>
<sequence>MTETVLDTAVIGAGAAGLHVGRLLMDRGMSAELFDAHPRVGDSWRERYRSLRIFSPSRVSSLPGLPLDVGFFRFPTAQQMGDYLERYATRFGIVVRTDAAVAGLTRDDSGRFRLDLANGDAVLAHRVVVAAGAHRTPKLPEFARDLDPGITQVTSIDYRGPEQLAPGDVLVVGAGNSGTDIALEAARNGHRVTIAGRHPGQVPVDVDTPIGNILSGIFLSRLRHLTIDTEKGRAAKETHRGIMLIRNKLADLDRAGITRVARIESVVDGLPVTADGAAIDAATVVWATGSRPDLGWIRIDGVLDAEGEPLHDRGMARRCAGLAFVGLDFQHSAASGALFGMGADAEYVVDALCSVERPAERPGTRVGEAVI</sequence>
<dbReference type="InterPro" id="IPR050982">
    <property type="entry name" value="Auxin_biosynth/cation_transpt"/>
</dbReference>
<keyword evidence="1" id="KW-0560">Oxidoreductase</keyword>
<evidence type="ECO:0000256" key="1">
    <source>
        <dbReference type="ARBA" id="ARBA00023002"/>
    </source>
</evidence>
<evidence type="ECO:0000313" key="3">
    <source>
        <dbReference type="Proteomes" id="UP001500326"/>
    </source>
</evidence>
<dbReference type="PANTHER" id="PTHR43539">
    <property type="entry name" value="FLAVIN-BINDING MONOOXYGENASE-LIKE PROTEIN (AFU_ORTHOLOGUE AFUA_4G09220)"/>
    <property type="match status" value="1"/>
</dbReference>
<name>A0ABN2RVE2_9MICO</name>